<keyword evidence="1" id="KW-0472">Membrane</keyword>
<accession>A0A3N2QCD0</accession>
<dbReference type="EMBL" id="RARA01000023">
    <property type="protein sequence ID" value="ROT47477.1"/>
    <property type="molecule type" value="Genomic_DNA"/>
</dbReference>
<dbReference type="OrthoDB" id="1352552at2"/>
<comment type="caution">
    <text evidence="3">The sequence shown here is derived from an EMBL/GenBank/DDBJ whole genome shotgun (WGS) entry which is preliminary data.</text>
</comment>
<keyword evidence="4" id="KW-1185">Reference proteome</keyword>
<dbReference type="RefSeq" id="WP_123662734.1">
    <property type="nucleotide sequence ID" value="NZ_RARA01000023.1"/>
</dbReference>
<feature type="transmembrane region" description="Helical" evidence="1">
    <location>
        <begin position="26"/>
        <end position="44"/>
    </location>
</feature>
<protein>
    <recommendedName>
        <fullName evidence="2">YcxB-like C-terminal domain-containing protein</fullName>
    </recommendedName>
</protein>
<dbReference type="AlphaFoldDB" id="A0A3N2QCD0"/>
<dbReference type="InterPro" id="IPR025588">
    <property type="entry name" value="YcxB-like_C"/>
</dbReference>
<reference evidence="3 4" key="1">
    <citation type="submission" date="2018-09" db="EMBL/GenBank/DDBJ databases">
        <title>Comparative Genomics of Wolbachia-Cardinium Dual Endosymbiosis in a Plant-Parasitic Nematode.</title>
        <authorList>
            <person name="Brown A.M.V."/>
            <person name="Wasala S.K."/>
            <person name="Howe D.K."/>
            <person name="Peetz A.B."/>
            <person name="Zasada I.A."/>
            <person name="Denver D.R."/>
        </authorList>
    </citation>
    <scope>NUCLEOTIDE SEQUENCE [LARGE SCALE GENOMIC DNA]</scope>
    <source>
        <strain evidence="3 4">Pp_1</strain>
    </source>
</reference>
<gene>
    <name evidence="3" type="ORF">EDM02_02375</name>
</gene>
<feature type="transmembrane region" description="Helical" evidence="1">
    <location>
        <begin position="50"/>
        <end position="71"/>
    </location>
</feature>
<keyword evidence="1" id="KW-1133">Transmembrane helix</keyword>
<evidence type="ECO:0000313" key="4">
    <source>
        <dbReference type="Proteomes" id="UP000270927"/>
    </source>
</evidence>
<dbReference type="Pfam" id="PF14317">
    <property type="entry name" value="YcxB"/>
    <property type="match status" value="1"/>
</dbReference>
<sequence>MIVKTKKYKVPAILYIRLGIQNILRIQWWIVPLLVLFMSGTFLIPTIWFAVGGMICFICYLLFWVIQFYGLTQLEENRPMFERITYEINNQYLIMQVNPKQGMSIPWIDLTKAYKKKEYFLLVRSKVQFFYLPFKIFNGDNEIKFFTTVLQRKGLLK</sequence>
<keyword evidence="1" id="KW-0812">Transmembrane</keyword>
<dbReference type="Proteomes" id="UP000270927">
    <property type="component" value="Unassembled WGS sequence"/>
</dbReference>
<proteinExistence type="predicted"/>
<organism evidence="3 4">
    <name type="scientific">Candidatus Cardinium hertigii</name>
    <dbReference type="NCBI Taxonomy" id="247481"/>
    <lineage>
        <taxon>Bacteria</taxon>
        <taxon>Pseudomonadati</taxon>
        <taxon>Bacteroidota</taxon>
        <taxon>Cytophagia</taxon>
        <taxon>Cytophagales</taxon>
        <taxon>Amoebophilaceae</taxon>
        <taxon>Candidatus Cardinium</taxon>
    </lineage>
</organism>
<evidence type="ECO:0000256" key="1">
    <source>
        <dbReference type="SAM" id="Phobius"/>
    </source>
</evidence>
<name>A0A3N2QCD0_9BACT</name>
<feature type="domain" description="YcxB-like C-terminal" evidence="2">
    <location>
        <begin position="90"/>
        <end position="146"/>
    </location>
</feature>
<evidence type="ECO:0000313" key="3">
    <source>
        <dbReference type="EMBL" id="ROT47477.1"/>
    </source>
</evidence>
<evidence type="ECO:0000259" key="2">
    <source>
        <dbReference type="Pfam" id="PF14317"/>
    </source>
</evidence>